<dbReference type="EMBL" id="UHID01000006">
    <property type="protein sequence ID" value="SUP57765.1"/>
    <property type="molecule type" value="Genomic_DNA"/>
</dbReference>
<dbReference type="InterPro" id="IPR019292">
    <property type="entry name" value="McrC"/>
</dbReference>
<protein>
    <submittedName>
        <fullName evidence="1">McrBC 5-methylcytosine restriction system component-like protein</fullName>
    </submittedName>
</protein>
<dbReference type="AlphaFoldDB" id="A0A380P0K8"/>
<evidence type="ECO:0000313" key="1">
    <source>
        <dbReference type="EMBL" id="SUP57765.1"/>
    </source>
</evidence>
<dbReference type="PANTHER" id="PTHR38733">
    <property type="entry name" value="PROTEIN MCRC"/>
    <property type="match status" value="1"/>
</dbReference>
<name>A0A380P0K8_STRGR</name>
<dbReference type="Proteomes" id="UP000254150">
    <property type="component" value="Unassembled WGS sequence"/>
</dbReference>
<dbReference type="REBASE" id="420169">
    <property type="entry name" value="Sgr7807McrBCP"/>
</dbReference>
<dbReference type="PANTHER" id="PTHR38733:SF1">
    <property type="entry name" value="TYPE IV METHYL-DIRECTED RESTRICTION ENZYME ECOKMCRBC"/>
    <property type="match status" value="1"/>
</dbReference>
<evidence type="ECO:0000313" key="2">
    <source>
        <dbReference type="Proteomes" id="UP000254150"/>
    </source>
</evidence>
<gene>
    <name evidence="1" type="ORF">NCTC7807_03356</name>
</gene>
<reference evidence="1 2" key="1">
    <citation type="submission" date="2018-06" db="EMBL/GenBank/DDBJ databases">
        <authorList>
            <consortium name="Pathogen Informatics"/>
            <person name="Doyle S."/>
        </authorList>
    </citation>
    <scope>NUCLEOTIDE SEQUENCE [LARGE SCALE GENOMIC DNA]</scope>
    <source>
        <strain evidence="1 2">NCTC7807</strain>
    </source>
</reference>
<accession>A0A380P0K8</accession>
<proteinExistence type="predicted"/>
<sequence length="429" mass="47323">MTTVDLDEHGAAVSVPLPDEVGRALAAARIVEAAPDPYRPGAWRLRAGGKVGAVALKAAGREPVILRIAPKVPVRRLFFLIGYAADPRVHRDGEVDVTEHEEIVPALAQGFERALERALRRGVLQGYRRTEEASPVVRGRVREADQVNRHHGRAFPVEIAYDDYGTDIAENRLLRGAVERLLPLNRVPGDVRRRLRHHRARLLDAEPLGRGARDLPRWRPSRLNHRYLPALRLAETILRGASVEHGTGGASVDGYLIDTHKIFEDFVCVALREALARYGGRTVLQDRGVYLDDAGDISMRPDLVWYGEDRTSRAVADAKYKAEKPEGFPDADLYQMLAYCTALGLREGHLVYARGYEPTVTHQVRHSKIRIHQHALALDRPPGELLAEIAALARAMICGTSGTASGATSGITARTDTGDVAVRRNPREA</sequence>
<dbReference type="RefSeq" id="WP_115068869.1">
    <property type="nucleotide sequence ID" value="NZ_UHID01000006.1"/>
</dbReference>
<dbReference type="Pfam" id="PF10117">
    <property type="entry name" value="McrBC"/>
    <property type="match status" value="1"/>
</dbReference>
<organism evidence="1 2">
    <name type="scientific">Streptomyces griseus</name>
    <dbReference type="NCBI Taxonomy" id="1911"/>
    <lineage>
        <taxon>Bacteria</taxon>
        <taxon>Bacillati</taxon>
        <taxon>Actinomycetota</taxon>
        <taxon>Actinomycetes</taxon>
        <taxon>Kitasatosporales</taxon>
        <taxon>Streptomycetaceae</taxon>
        <taxon>Streptomyces</taxon>
    </lineage>
</organism>